<feature type="region of interest" description="Disordered" evidence="1">
    <location>
        <begin position="30"/>
        <end position="52"/>
    </location>
</feature>
<dbReference type="Gene3D" id="2.40.128.680">
    <property type="match status" value="1"/>
</dbReference>
<dbReference type="GO" id="GO:0032299">
    <property type="term" value="C:ribonuclease H2 complex"/>
    <property type="evidence" value="ECO:0007669"/>
    <property type="project" value="InterPro"/>
</dbReference>
<proteinExistence type="predicted"/>
<dbReference type="Proteomes" id="UP000327013">
    <property type="component" value="Chromosome 4"/>
</dbReference>
<dbReference type="Pfam" id="PF08615">
    <property type="entry name" value="RNase_H2_suC"/>
    <property type="match status" value="1"/>
</dbReference>
<dbReference type="GO" id="GO:0006401">
    <property type="term" value="P:RNA catabolic process"/>
    <property type="evidence" value="ECO:0007669"/>
    <property type="project" value="InterPro"/>
</dbReference>
<sequence length="52" mass="5651">MHEESTTIDLRQSGGDADLVDLGDKVHQLPCSINNDGPSSVSHYFKPKPTGR</sequence>
<accession>A0A660KNC0</accession>
<dbReference type="AlphaFoldDB" id="A0A660KNC0"/>
<dbReference type="EMBL" id="CM017324">
    <property type="protein sequence ID" value="KAE8037893.1"/>
    <property type="molecule type" value="Genomic_DNA"/>
</dbReference>
<dbReference type="OrthoDB" id="6222486at2759"/>
<evidence type="ECO:0000256" key="1">
    <source>
        <dbReference type="SAM" id="MobiDB-lite"/>
    </source>
</evidence>
<feature type="compositionally biased region" description="Polar residues" evidence="1">
    <location>
        <begin position="31"/>
        <end position="42"/>
    </location>
</feature>
<organism evidence="2 3">
    <name type="scientific">Carpinus fangiana</name>
    <dbReference type="NCBI Taxonomy" id="176857"/>
    <lineage>
        <taxon>Eukaryota</taxon>
        <taxon>Viridiplantae</taxon>
        <taxon>Streptophyta</taxon>
        <taxon>Embryophyta</taxon>
        <taxon>Tracheophyta</taxon>
        <taxon>Spermatophyta</taxon>
        <taxon>Magnoliopsida</taxon>
        <taxon>eudicotyledons</taxon>
        <taxon>Gunneridae</taxon>
        <taxon>Pentapetalae</taxon>
        <taxon>rosids</taxon>
        <taxon>fabids</taxon>
        <taxon>Fagales</taxon>
        <taxon>Betulaceae</taxon>
        <taxon>Carpinus</taxon>
    </lineage>
</organism>
<protein>
    <submittedName>
        <fullName evidence="2">Uncharacterized protein</fullName>
    </submittedName>
</protein>
<dbReference type="InterPro" id="IPR013924">
    <property type="entry name" value="RNase_H2_suC"/>
</dbReference>
<reference evidence="2 3" key="1">
    <citation type="submission" date="2019-06" db="EMBL/GenBank/DDBJ databases">
        <title>A chromosomal-level reference genome of Carpinus fangiana (Coryloideae, Betulaceae).</title>
        <authorList>
            <person name="Yang X."/>
            <person name="Wang Z."/>
            <person name="Zhang L."/>
            <person name="Hao G."/>
            <person name="Liu J."/>
            <person name="Yang Y."/>
        </authorList>
    </citation>
    <scope>NUCLEOTIDE SEQUENCE [LARGE SCALE GENOMIC DNA]</scope>
    <source>
        <strain evidence="2">Cfa_2016G</strain>
        <tissue evidence="2">Leaf</tissue>
    </source>
</reference>
<evidence type="ECO:0000313" key="2">
    <source>
        <dbReference type="EMBL" id="KAE8037893.1"/>
    </source>
</evidence>
<keyword evidence="3" id="KW-1185">Reference proteome</keyword>
<gene>
    <name evidence="2" type="ORF">FH972_010446</name>
</gene>
<name>A0A660KNC0_9ROSI</name>
<evidence type="ECO:0000313" key="3">
    <source>
        <dbReference type="Proteomes" id="UP000327013"/>
    </source>
</evidence>